<proteinExistence type="inferred from homology"/>
<feature type="domain" description="PurM-like C-terminal" evidence="12">
    <location>
        <begin position="559"/>
        <end position="735"/>
    </location>
</feature>
<keyword evidence="9" id="KW-0560">Oxidoreductase</keyword>
<dbReference type="SUPFAM" id="SSF55326">
    <property type="entry name" value="PurM N-terminal domain-like"/>
    <property type="match status" value="1"/>
</dbReference>
<dbReference type="InterPro" id="IPR036188">
    <property type="entry name" value="FAD/NAD-bd_sf"/>
</dbReference>
<comment type="similarity">
    <text evidence="2">Belongs to the NADH dehydrogenase family.</text>
</comment>
<organism evidence="14 15">
    <name type="scientific">Aphanocapsa feldmannii 277cV</name>
    <dbReference type="NCBI Taxonomy" id="2507553"/>
    <lineage>
        <taxon>Bacteria</taxon>
        <taxon>Bacillati</taxon>
        <taxon>Cyanobacteriota</taxon>
        <taxon>Cyanophyceae</taxon>
        <taxon>Oscillatoriophycideae</taxon>
        <taxon>Chroococcales</taxon>
        <taxon>Microcystaceae</taxon>
        <taxon>Aphanocapsa</taxon>
    </lineage>
</organism>
<keyword evidence="10" id="KW-0711">Selenium</keyword>
<evidence type="ECO:0000256" key="2">
    <source>
        <dbReference type="ARBA" id="ARBA00005272"/>
    </source>
</evidence>
<dbReference type="InterPro" id="IPR036921">
    <property type="entry name" value="PurM-like_N_sf"/>
</dbReference>
<evidence type="ECO:0000259" key="13">
    <source>
        <dbReference type="Pfam" id="PF07992"/>
    </source>
</evidence>
<dbReference type="Pfam" id="PF02769">
    <property type="entry name" value="AIRS_C"/>
    <property type="match status" value="1"/>
</dbReference>
<keyword evidence="7" id="KW-0274">FAD</keyword>
<dbReference type="PANTHER" id="PTHR42913">
    <property type="entry name" value="APOPTOSIS-INDUCING FACTOR 1"/>
    <property type="match status" value="1"/>
</dbReference>
<evidence type="ECO:0000313" key="15">
    <source>
        <dbReference type="Proteomes" id="UP000317990"/>
    </source>
</evidence>
<evidence type="ECO:0000256" key="6">
    <source>
        <dbReference type="ARBA" id="ARBA00022777"/>
    </source>
</evidence>
<keyword evidence="5" id="KW-0547">Nucleotide-binding</keyword>
<evidence type="ECO:0000313" key="14">
    <source>
        <dbReference type="EMBL" id="TGG91262.1"/>
    </source>
</evidence>
<feature type="domain" description="PurM-like N-terminal" evidence="11">
    <location>
        <begin position="439"/>
        <end position="545"/>
    </location>
</feature>
<dbReference type="GO" id="GO:0004756">
    <property type="term" value="F:selenide, water dikinase activity"/>
    <property type="evidence" value="ECO:0007669"/>
    <property type="project" value="UniProtKB-EC"/>
</dbReference>
<dbReference type="Gene3D" id="3.90.650.10">
    <property type="entry name" value="PurM-like C-terminal domain"/>
    <property type="match status" value="1"/>
</dbReference>
<dbReference type="SUPFAM" id="SSF56042">
    <property type="entry name" value="PurM C-terminal domain-like"/>
    <property type="match status" value="1"/>
</dbReference>
<accession>A0A524RM60</accession>
<dbReference type="AlphaFoldDB" id="A0A524RM60"/>
<comment type="cofactor">
    <cofactor evidence="1">
        <name>FAD</name>
        <dbReference type="ChEBI" id="CHEBI:57692"/>
    </cofactor>
</comment>
<dbReference type="Pfam" id="PF07992">
    <property type="entry name" value="Pyr_redox_2"/>
    <property type="match status" value="1"/>
</dbReference>
<comment type="caution">
    <text evidence="14">The sequence shown here is derived from an EMBL/GenBank/DDBJ whole genome shotgun (WGS) entry which is preliminary data.</text>
</comment>
<evidence type="ECO:0000256" key="1">
    <source>
        <dbReference type="ARBA" id="ARBA00001974"/>
    </source>
</evidence>
<dbReference type="NCBIfam" id="TIGR00476">
    <property type="entry name" value="selD"/>
    <property type="match status" value="1"/>
</dbReference>
<keyword evidence="8" id="KW-0067">ATP-binding</keyword>
<dbReference type="Gene3D" id="3.30.1330.10">
    <property type="entry name" value="PurM-like, N-terminal domain"/>
    <property type="match status" value="1"/>
</dbReference>
<dbReference type="InterPro" id="IPR016188">
    <property type="entry name" value="PurM-like_N"/>
</dbReference>
<feature type="non-terminal residue" evidence="14">
    <location>
        <position position="741"/>
    </location>
</feature>
<dbReference type="Gene3D" id="3.50.50.100">
    <property type="match status" value="1"/>
</dbReference>
<dbReference type="Pfam" id="PF00586">
    <property type="entry name" value="AIRS"/>
    <property type="match status" value="1"/>
</dbReference>
<sequence length="741" mass="77870">MQPAFTASDHQLLLAGGGHGHALLLKRWAMRPMDRPRAAIALVSRQGATLYSGMVPGLVGGVYARPDCLIDLRDLCRRAGVCFIQAEIHGIDLQRRLLRLQGRPPLAWDSLSLNVGAVSNPTAFAGAELAIPVKPLEPFLTWWQQQLEQQRGQASERAAPFRLAILGAGAGGLELAMAMQQRWHRDAMPSPLMLSLIGSQGHPSPGNAGMARATLRQLAGQGIHWLGAARVQRLRQTPQGLAVEWQSTAAGAATTPRQPQQLLVDAAIHCAGPAAPAWLAQAGLACDGIGRVLTHTNLTCLSAAAVFASGDCGVIATSPRPPSGVWAVRAAGILADNLLRHCGNRPLRHWQPQRQALQLLGTGLGTALGWRGRHFLGQGRWHWHLKQWIDRRFIAGLREQPSMAEDAAQMPCRGCAAKLSAKVLSLALRAADQGSDPEDAHPVGLSAAGPLLQSVDGFPALVEDPWLNARLTSLHACADLWACGAQVDSAQAIVALPQGPATLQVTLLAQTLAGIKAGLAQAGGTLIGGHSMEGSELSVCLSVNGSSRARTLWGKGELQSGDALVLSRPIGSGVLFAAAMRGLAQPEHVDAALSLMGTSQHSLVDHFAGHDCHACTDISGFGLLGHLSEMLEASRRRDPGLHIQLHPRAIPAMAGALQLLEQGLHSSLAPANRRLLARYPGLQGMVPVLQELLVDPQTCGPLLAAVPMAQVGSLLGALQGGGFADAAMIGRCTRQAEAGGG</sequence>
<name>A0A524RM60_9CHRO</name>
<feature type="domain" description="FAD/NAD(P)-binding" evidence="13">
    <location>
        <begin position="29"/>
        <end position="318"/>
    </location>
</feature>
<dbReference type="Proteomes" id="UP000317990">
    <property type="component" value="Unassembled WGS sequence"/>
</dbReference>
<keyword evidence="6 14" id="KW-0418">Kinase</keyword>
<dbReference type="PANTHER" id="PTHR42913:SF9">
    <property type="entry name" value="SLR1591 PROTEIN"/>
    <property type="match status" value="1"/>
</dbReference>
<gene>
    <name evidence="14" type="primary">selD</name>
    <name evidence="14" type="ORF">ERJ67_08210</name>
</gene>
<keyword evidence="3" id="KW-0285">Flavoprotein</keyword>
<evidence type="ECO:0000256" key="7">
    <source>
        <dbReference type="ARBA" id="ARBA00022827"/>
    </source>
</evidence>
<dbReference type="InterPro" id="IPR010918">
    <property type="entry name" value="PurM-like_C_dom"/>
</dbReference>
<evidence type="ECO:0000256" key="8">
    <source>
        <dbReference type="ARBA" id="ARBA00022840"/>
    </source>
</evidence>
<evidence type="ECO:0000259" key="11">
    <source>
        <dbReference type="Pfam" id="PF00586"/>
    </source>
</evidence>
<evidence type="ECO:0000256" key="9">
    <source>
        <dbReference type="ARBA" id="ARBA00023002"/>
    </source>
</evidence>
<dbReference type="InterPro" id="IPR004536">
    <property type="entry name" value="SPS/SelD"/>
</dbReference>
<reference evidence="14 15" key="1">
    <citation type="journal article" date="2019" name="mSystems">
        <title>Life at home and on the roam: Genomic adaptions reflect the dual lifestyle of an intracellular, facultative symbiont.</title>
        <authorList>
            <person name="Burgsdorf I."/>
        </authorList>
    </citation>
    <scope>NUCLEOTIDE SEQUENCE [LARGE SCALE GENOMIC DNA]</scope>
    <source>
        <strain evidence="14">277cV</strain>
    </source>
</reference>
<evidence type="ECO:0000256" key="4">
    <source>
        <dbReference type="ARBA" id="ARBA00022679"/>
    </source>
</evidence>
<dbReference type="InterPro" id="IPR023753">
    <property type="entry name" value="FAD/NAD-binding_dom"/>
</dbReference>
<dbReference type="SUPFAM" id="SSF51905">
    <property type="entry name" value="FAD/NAD(P)-binding domain"/>
    <property type="match status" value="2"/>
</dbReference>
<evidence type="ECO:0000256" key="10">
    <source>
        <dbReference type="ARBA" id="ARBA00023266"/>
    </source>
</evidence>
<evidence type="ECO:0000259" key="12">
    <source>
        <dbReference type="Pfam" id="PF02769"/>
    </source>
</evidence>
<evidence type="ECO:0000256" key="3">
    <source>
        <dbReference type="ARBA" id="ARBA00022630"/>
    </source>
</evidence>
<dbReference type="InterPro" id="IPR051169">
    <property type="entry name" value="NADH-Q_oxidoreductase"/>
</dbReference>
<dbReference type="CDD" id="cd02195">
    <property type="entry name" value="SelD"/>
    <property type="match status" value="1"/>
</dbReference>
<keyword evidence="4 14" id="KW-0808">Transferase</keyword>
<dbReference type="InterPro" id="IPR036676">
    <property type="entry name" value="PurM-like_C_sf"/>
</dbReference>
<dbReference type="GO" id="GO:0019646">
    <property type="term" value="P:aerobic electron transport chain"/>
    <property type="evidence" value="ECO:0007669"/>
    <property type="project" value="TreeGrafter"/>
</dbReference>
<protein>
    <submittedName>
        <fullName evidence="14">Selenide, water dikinase SelD</fullName>
        <ecNumber evidence="14">2.7.9.3</ecNumber>
    </submittedName>
</protein>
<dbReference type="GO" id="GO:0005524">
    <property type="term" value="F:ATP binding"/>
    <property type="evidence" value="ECO:0007669"/>
    <property type="project" value="UniProtKB-KW"/>
</dbReference>
<evidence type="ECO:0000256" key="5">
    <source>
        <dbReference type="ARBA" id="ARBA00022741"/>
    </source>
</evidence>
<dbReference type="EC" id="2.7.9.3" evidence="14"/>
<dbReference type="EMBL" id="SRMO01000080">
    <property type="protein sequence ID" value="TGG91262.1"/>
    <property type="molecule type" value="Genomic_DNA"/>
</dbReference>
<dbReference type="GO" id="GO:0003955">
    <property type="term" value="F:NAD(P)H dehydrogenase (quinone) activity"/>
    <property type="evidence" value="ECO:0007669"/>
    <property type="project" value="TreeGrafter"/>
</dbReference>